<gene>
    <name evidence="1" type="ORF">GMBLW1_44040</name>
</gene>
<dbReference type="RefSeq" id="WP_162659822.1">
    <property type="nucleotide sequence ID" value="NZ_LR593887.1"/>
</dbReference>
<evidence type="ECO:0000313" key="1">
    <source>
        <dbReference type="EMBL" id="VIP04789.1"/>
    </source>
</evidence>
<dbReference type="EMBL" id="LR593887">
    <property type="protein sequence ID" value="VTS06937.1"/>
    <property type="molecule type" value="Genomic_DNA"/>
</dbReference>
<name>A0A6C2YUY2_9BACT</name>
<proteinExistence type="predicted"/>
<dbReference type="InParanoid" id="A0A6C2YUY2"/>
<organism evidence="1">
    <name type="scientific">Tuwongella immobilis</name>
    <dbReference type="NCBI Taxonomy" id="692036"/>
    <lineage>
        <taxon>Bacteria</taxon>
        <taxon>Pseudomonadati</taxon>
        <taxon>Planctomycetota</taxon>
        <taxon>Planctomycetia</taxon>
        <taxon>Gemmatales</taxon>
        <taxon>Gemmataceae</taxon>
        <taxon>Tuwongella</taxon>
    </lineage>
</organism>
<dbReference type="Proteomes" id="UP000464378">
    <property type="component" value="Chromosome"/>
</dbReference>
<accession>A0A6C2YUY2</accession>
<protein>
    <submittedName>
        <fullName evidence="1">Uncharacterized protein</fullName>
    </submittedName>
</protein>
<dbReference type="AlphaFoldDB" id="A0A6C2YUY2"/>
<sequence>MRFHTVVLLSAFALVLAVSLFRIQAIPMGMTFNGDFVEFHDAELAPEEAEIAEELDEAMQRSRRRIELRNYVIEEFAAGRMPFQQAVEAFERLDRESDAILNVLELEFGELPPQDRFAAHFRDQVLQRVERIRNSGLRKKLEREYRRYFADRSAIN</sequence>
<reference evidence="1" key="1">
    <citation type="submission" date="2019-04" db="EMBL/GenBank/DDBJ databases">
        <authorList>
            <consortium name="Science for Life Laboratories"/>
        </authorList>
    </citation>
    <scope>NUCLEOTIDE SEQUENCE</scope>
    <source>
        <strain evidence="1">MBLW1</strain>
    </source>
</reference>
<keyword evidence="2" id="KW-1185">Reference proteome</keyword>
<dbReference type="EMBL" id="LR586016">
    <property type="protein sequence ID" value="VIP04789.1"/>
    <property type="molecule type" value="Genomic_DNA"/>
</dbReference>
<evidence type="ECO:0000313" key="2">
    <source>
        <dbReference type="Proteomes" id="UP000464378"/>
    </source>
</evidence>
<dbReference type="KEGG" id="tim:GMBLW1_44040"/>